<keyword evidence="4" id="KW-0238">DNA-binding</keyword>
<name>A0A4R5VBN3_9RHOB</name>
<gene>
    <name evidence="4" type="ORF">E1832_08905</name>
</gene>
<feature type="domain" description="Helix-hairpin-helix DNA-binding motif class 1" evidence="3">
    <location>
        <begin position="132"/>
        <end position="151"/>
    </location>
</feature>
<evidence type="ECO:0000313" key="4">
    <source>
        <dbReference type="EMBL" id="TDK49698.1"/>
    </source>
</evidence>
<dbReference type="InterPro" id="IPR027421">
    <property type="entry name" value="DNA_pol_lamdba_lyase_dom_sf"/>
</dbReference>
<dbReference type="AlphaFoldDB" id="A0A4R5VBN3"/>
<dbReference type="EMBL" id="SMUV01000061">
    <property type="protein sequence ID" value="TDK49698.1"/>
    <property type="molecule type" value="Genomic_DNA"/>
</dbReference>
<keyword evidence="5" id="KW-1185">Reference proteome</keyword>
<comment type="caution">
    <text evidence="4">The sequence shown here is derived from an EMBL/GenBank/DDBJ whole genome shotgun (WGS) entry which is preliminary data.</text>
</comment>
<protein>
    <submittedName>
        <fullName evidence="4">DNA-binding protein</fullName>
    </submittedName>
</protein>
<dbReference type="GO" id="GO:0071897">
    <property type="term" value="P:DNA biosynthetic process"/>
    <property type="evidence" value="ECO:0007669"/>
    <property type="project" value="UniProtKB-KW"/>
</dbReference>
<evidence type="ECO:0000313" key="5">
    <source>
        <dbReference type="Proteomes" id="UP000295301"/>
    </source>
</evidence>
<dbReference type="Pfam" id="PF14520">
    <property type="entry name" value="HHH_5"/>
    <property type="match status" value="1"/>
</dbReference>
<dbReference type="SUPFAM" id="SSF47781">
    <property type="entry name" value="RuvA domain 2-like"/>
    <property type="match status" value="1"/>
</dbReference>
<dbReference type="Gene3D" id="1.10.150.20">
    <property type="entry name" value="5' to 3' exonuclease, C-terminal subdomain"/>
    <property type="match status" value="1"/>
</dbReference>
<evidence type="ECO:0000259" key="3">
    <source>
        <dbReference type="SMART" id="SM00278"/>
    </source>
</evidence>
<dbReference type="GO" id="GO:0003677">
    <property type="term" value="F:DNA binding"/>
    <property type="evidence" value="ECO:0007669"/>
    <property type="project" value="UniProtKB-KW"/>
</dbReference>
<organism evidence="4 5">
    <name type="scientific">Antarcticimicrobium luteum</name>
    <dbReference type="NCBI Taxonomy" id="2547397"/>
    <lineage>
        <taxon>Bacteria</taxon>
        <taxon>Pseudomonadati</taxon>
        <taxon>Pseudomonadota</taxon>
        <taxon>Alphaproteobacteria</taxon>
        <taxon>Rhodobacterales</taxon>
        <taxon>Paracoccaceae</taxon>
        <taxon>Antarcticimicrobium</taxon>
    </lineage>
</organism>
<dbReference type="Gene3D" id="1.10.150.110">
    <property type="entry name" value="DNA polymerase beta, N-terminal domain-like"/>
    <property type="match status" value="1"/>
</dbReference>
<dbReference type="SMART" id="SM00278">
    <property type="entry name" value="HhH1"/>
    <property type="match status" value="3"/>
</dbReference>
<dbReference type="Proteomes" id="UP000295301">
    <property type="component" value="Unassembled WGS sequence"/>
</dbReference>
<dbReference type="OrthoDB" id="9808747at2"/>
<feature type="domain" description="Helix-hairpin-helix DNA-binding motif class 1" evidence="3">
    <location>
        <begin position="58"/>
        <end position="77"/>
    </location>
</feature>
<dbReference type="Pfam" id="PF14716">
    <property type="entry name" value="HHH_8"/>
    <property type="match status" value="1"/>
</dbReference>
<feature type="domain" description="Helix-hairpin-helix DNA-binding motif class 1" evidence="3">
    <location>
        <begin position="97"/>
        <end position="116"/>
    </location>
</feature>
<keyword evidence="1" id="KW-0237">DNA synthesis</keyword>
<dbReference type="InterPro" id="IPR010994">
    <property type="entry name" value="RuvA_2-like"/>
</dbReference>
<keyword evidence="2" id="KW-0235">DNA replication</keyword>
<accession>A0A4R5VBN3</accession>
<reference evidence="4 5" key="1">
    <citation type="submission" date="2019-03" db="EMBL/GenBank/DDBJ databases">
        <title>Ruegeria lutea sp. nov., a novel strain, isolated from marine sediment, the Masan Bay, South Korea.</title>
        <authorList>
            <person name="Kim J."/>
            <person name="Kim D.-Y."/>
            <person name="Lee S.-S."/>
        </authorList>
    </citation>
    <scope>NUCLEOTIDE SEQUENCE [LARGE SCALE GENOMIC DNA]</scope>
    <source>
        <strain evidence="4 5">318-1</strain>
    </source>
</reference>
<evidence type="ECO:0000256" key="2">
    <source>
        <dbReference type="ARBA" id="ARBA00022705"/>
    </source>
</evidence>
<dbReference type="InterPro" id="IPR003583">
    <property type="entry name" value="Hlx-hairpin-Hlx_DNA-bd_motif"/>
</dbReference>
<evidence type="ECO:0000256" key="1">
    <source>
        <dbReference type="ARBA" id="ARBA00022634"/>
    </source>
</evidence>
<dbReference type="GO" id="GO:0006281">
    <property type="term" value="P:DNA repair"/>
    <property type="evidence" value="ECO:0007669"/>
    <property type="project" value="InterPro"/>
</dbReference>
<dbReference type="InterPro" id="IPR010996">
    <property type="entry name" value="HHH_MUS81"/>
</dbReference>
<sequence length="284" mass="31783">MESRLSQEQIADRLNEAATLLEAQGADRFRVRAYQMGADTVRALDETPAEILERAGLEGLVALPNIGDRLARAIDEMVATGRWIQLERMRGEAEPESLFQSVPGIGAATAQAIQDALHVETLEALEIAAHDGRLEKVPGIGPRRAAAIRASLSSMLARRRRQRREDHEEPGVELLLEVDRLYRDKAAAGELRRIAPKRFNPGGEAWLPIFHSDRDGWSFTALYSNTALAHDLGRTDDWVVIYFGRPGGREHQRTVVTETRGPLEGQRVVRGREPECRHHYFADD</sequence>
<proteinExistence type="predicted"/>
<dbReference type="RefSeq" id="WP_133359387.1">
    <property type="nucleotide sequence ID" value="NZ_SMUV01000061.1"/>
</dbReference>
<dbReference type="SUPFAM" id="SSF47802">
    <property type="entry name" value="DNA polymerase beta, N-terminal domain-like"/>
    <property type="match status" value="1"/>
</dbReference>